<evidence type="ECO:0000313" key="1">
    <source>
        <dbReference type="EMBL" id="KIO11112.1"/>
    </source>
</evidence>
<protein>
    <submittedName>
        <fullName evidence="1">Uncharacterized protein</fullName>
    </submittedName>
</protein>
<reference evidence="2" key="2">
    <citation type="submission" date="2015-01" db="EMBL/GenBank/DDBJ databases">
        <title>Evolutionary Origins and Diversification of the Mycorrhizal Mutualists.</title>
        <authorList>
            <consortium name="DOE Joint Genome Institute"/>
            <consortium name="Mycorrhizal Genomics Consortium"/>
            <person name="Kohler A."/>
            <person name="Kuo A."/>
            <person name="Nagy L.G."/>
            <person name="Floudas D."/>
            <person name="Copeland A."/>
            <person name="Barry K.W."/>
            <person name="Cichocki N."/>
            <person name="Veneault-Fourrey C."/>
            <person name="LaButti K."/>
            <person name="Lindquist E.A."/>
            <person name="Lipzen A."/>
            <person name="Lundell T."/>
            <person name="Morin E."/>
            <person name="Murat C."/>
            <person name="Riley R."/>
            <person name="Ohm R."/>
            <person name="Sun H."/>
            <person name="Tunlid A."/>
            <person name="Henrissat B."/>
            <person name="Grigoriev I.V."/>
            <person name="Hibbett D.S."/>
            <person name="Martin F."/>
        </authorList>
    </citation>
    <scope>NUCLEOTIDE SEQUENCE [LARGE SCALE GENOMIC DNA]</scope>
    <source>
        <strain evidence="2">Marx 270</strain>
    </source>
</reference>
<dbReference type="InParanoid" id="A0A0C3KND6"/>
<name>A0A0C3KND6_PISTI</name>
<dbReference type="AlphaFoldDB" id="A0A0C3KND6"/>
<dbReference type="Proteomes" id="UP000054217">
    <property type="component" value="Unassembled WGS sequence"/>
</dbReference>
<evidence type="ECO:0000313" key="2">
    <source>
        <dbReference type="Proteomes" id="UP000054217"/>
    </source>
</evidence>
<organism evidence="1 2">
    <name type="scientific">Pisolithus tinctorius Marx 270</name>
    <dbReference type="NCBI Taxonomy" id="870435"/>
    <lineage>
        <taxon>Eukaryota</taxon>
        <taxon>Fungi</taxon>
        <taxon>Dikarya</taxon>
        <taxon>Basidiomycota</taxon>
        <taxon>Agaricomycotina</taxon>
        <taxon>Agaricomycetes</taxon>
        <taxon>Agaricomycetidae</taxon>
        <taxon>Boletales</taxon>
        <taxon>Sclerodermatineae</taxon>
        <taxon>Pisolithaceae</taxon>
        <taxon>Pisolithus</taxon>
    </lineage>
</organism>
<dbReference type="EMBL" id="KN831950">
    <property type="protein sequence ID" value="KIO11112.1"/>
    <property type="molecule type" value="Genomic_DNA"/>
</dbReference>
<sequence>MPLDGNANNVARGIQVRERVEYHRCIKDVRLSRLALDTSMHQRVAAQGQATGAAELDRTISLAQLSARELEVVHILVALVHNCNTSHLGSEYPVGLNAGHAGL</sequence>
<dbReference type="HOGENOM" id="CLU_2264834_0_0_1"/>
<proteinExistence type="predicted"/>
<accession>A0A0C3KND6</accession>
<gene>
    <name evidence="1" type="ORF">M404DRAFT_833083</name>
</gene>
<keyword evidence="2" id="KW-1185">Reference proteome</keyword>
<reference evidence="1 2" key="1">
    <citation type="submission" date="2014-04" db="EMBL/GenBank/DDBJ databases">
        <authorList>
            <consortium name="DOE Joint Genome Institute"/>
            <person name="Kuo A."/>
            <person name="Kohler A."/>
            <person name="Costa M.D."/>
            <person name="Nagy L.G."/>
            <person name="Floudas D."/>
            <person name="Copeland A."/>
            <person name="Barry K.W."/>
            <person name="Cichocki N."/>
            <person name="Veneault-Fourrey C."/>
            <person name="LaButti K."/>
            <person name="Lindquist E.A."/>
            <person name="Lipzen A."/>
            <person name="Lundell T."/>
            <person name="Morin E."/>
            <person name="Murat C."/>
            <person name="Sun H."/>
            <person name="Tunlid A."/>
            <person name="Henrissat B."/>
            <person name="Grigoriev I.V."/>
            <person name="Hibbett D.S."/>
            <person name="Martin F."/>
            <person name="Nordberg H.P."/>
            <person name="Cantor M.N."/>
            <person name="Hua S.X."/>
        </authorList>
    </citation>
    <scope>NUCLEOTIDE SEQUENCE [LARGE SCALE GENOMIC DNA]</scope>
    <source>
        <strain evidence="1 2">Marx 270</strain>
    </source>
</reference>